<dbReference type="EMBL" id="CP007139">
    <property type="protein sequence ID" value="AIE86283.1"/>
    <property type="molecule type" value="Genomic_DNA"/>
</dbReference>
<dbReference type="InterPro" id="IPR029060">
    <property type="entry name" value="PIN-like_dom_sf"/>
</dbReference>
<dbReference type="SUPFAM" id="SSF88723">
    <property type="entry name" value="PIN domain-like"/>
    <property type="match status" value="1"/>
</dbReference>
<protein>
    <submittedName>
        <fullName evidence="1">Uncharacterized protein</fullName>
    </submittedName>
</protein>
<keyword evidence="2" id="KW-1185">Reference proteome</keyword>
<evidence type="ECO:0000313" key="1">
    <source>
        <dbReference type="EMBL" id="AIE86283.1"/>
    </source>
</evidence>
<dbReference type="STRING" id="661478.OP10G_2915"/>
<accession>A0A068NRU9</accession>
<reference evidence="1 2" key="1">
    <citation type="journal article" date="2014" name="PLoS ONE">
        <title>The first complete genome sequence of the class fimbriimonadia in the phylum armatimonadetes.</title>
        <authorList>
            <person name="Hu Z.Y."/>
            <person name="Wang Y.Z."/>
            <person name="Im W.T."/>
            <person name="Wang S.Y."/>
            <person name="Zhao G.P."/>
            <person name="Zheng H.J."/>
            <person name="Quan Z.X."/>
        </authorList>
    </citation>
    <scope>NUCLEOTIDE SEQUENCE [LARGE SCALE GENOMIC DNA]</scope>
    <source>
        <strain evidence="1">Gsoil 348</strain>
    </source>
</reference>
<dbReference type="HOGENOM" id="CLU_3233909_0_0_0"/>
<sequence length="43" mass="4910">MPDTFIAATAITRKLALVNANTKHFSRVHAARFSIDLQNWREP</sequence>
<proteinExistence type="predicted"/>
<gene>
    <name evidence="1" type="ORF">OP10G_2915</name>
</gene>
<dbReference type="Proteomes" id="UP000027982">
    <property type="component" value="Chromosome"/>
</dbReference>
<organism evidence="1 2">
    <name type="scientific">Fimbriimonas ginsengisoli Gsoil 348</name>
    <dbReference type="NCBI Taxonomy" id="661478"/>
    <lineage>
        <taxon>Bacteria</taxon>
        <taxon>Bacillati</taxon>
        <taxon>Armatimonadota</taxon>
        <taxon>Fimbriimonadia</taxon>
        <taxon>Fimbriimonadales</taxon>
        <taxon>Fimbriimonadaceae</taxon>
        <taxon>Fimbriimonas</taxon>
    </lineage>
</organism>
<dbReference type="Gene3D" id="3.40.50.1010">
    <property type="entry name" value="5'-nuclease"/>
    <property type="match status" value="1"/>
</dbReference>
<dbReference type="KEGG" id="fgi:OP10G_2915"/>
<dbReference type="AlphaFoldDB" id="A0A068NRU9"/>
<name>A0A068NRU9_FIMGI</name>
<evidence type="ECO:0000313" key="2">
    <source>
        <dbReference type="Proteomes" id="UP000027982"/>
    </source>
</evidence>